<dbReference type="InterPro" id="IPR050389">
    <property type="entry name" value="LysR-type_TF"/>
</dbReference>
<evidence type="ECO:0000256" key="4">
    <source>
        <dbReference type="ARBA" id="ARBA00023163"/>
    </source>
</evidence>
<evidence type="ECO:0000256" key="2">
    <source>
        <dbReference type="ARBA" id="ARBA00023015"/>
    </source>
</evidence>
<evidence type="ECO:0000256" key="3">
    <source>
        <dbReference type="ARBA" id="ARBA00023125"/>
    </source>
</evidence>
<proteinExistence type="inferred from homology"/>
<dbReference type="GO" id="GO:0003700">
    <property type="term" value="F:DNA-binding transcription factor activity"/>
    <property type="evidence" value="ECO:0007669"/>
    <property type="project" value="InterPro"/>
</dbReference>
<dbReference type="Pfam" id="PF00126">
    <property type="entry name" value="HTH_1"/>
    <property type="match status" value="1"/>
</dbReference>
<evidence type="ECO:0000313" key="6">
    <source>
        <dbReference type="EMBL" id="ATF94160.1"/>
    </source>
</evidence>
<dbReference type="InterPro" id="IPR000847">
    <property type="entry name" value="LysR_HTH_N"/>
</dbReference>
<dbReference type="Proteomes" id="UP000217979">
    <property type="component" value="Chromosome"/>
</dbReference>
<dbReference type="SUPFAM" id="SSF53850">
    <property type="entry name" value="Periplasmic binding protein-like II"/>
    <property type="match status" value="1"/>
</dbReference>
<feature type="domain" description="HTH lysR-type" evidence="5">
    <location>
        <begin position="22"/>
        <end position="79"/>
    </location>
</feature>
<evidence type="ECO:0000313" key="8">
    <source>
        <dbReference type="Proteomes" id="UP000217979"/>
    </source>
</evidence>
<dbReference type="PROSITE" id="PS50931">
    <property type="entry name" value="HTH_LYSR"/>
    <property type="match status" value="1"/>
</dbReference>
<dbReference type="GO" id="GO:0003677">
    <property type="term" value="F:DNA binding"/>
    <property type="evidence" value="ECO:0007669"/>
    <property type="project" value="UniProtKB-KW"/>
</dbReference>
<dbReference type="SUPFAM" id="SSF46785">
    <property type="entry name" value="Winged helix' DNA-binding domain"/>
    <property type="match status" value="1"/>
</dbReference>
<dbReference type="EMBL" id="UAVU01000003">
    <property type="protein sequence ID" value="SQA97469.1"/>
    <property type="molecule type" value="Genomic_DNA"/>
</dbReference>
<dbReference type="Gene3D" id="1.10.10.10">
    <property type="entry name" value="Winged helix-like DNA-binding domain superfamily/Winged helix DNA-binding domain"/>
    <property type="match status" value="1"/>
</dbReference>
<dbReference type="Pfam" id="PF03466">
    <property type="entry name" value="LysR_substrate"/>
    <property type="match status" value="1"/>
</dbReference>
<keyword evidence="3" id="KW-0238">DNA-binding</keyword>
<dbReference type="Proteomes" id="UP000251197">
    <property type="component" value="Unassembled WGS sequence"/>
</dbReference>
<dbReference type="InterPro" id="IPR036390">
    <property type="entry name" value="WH_DNA-bd_sf"/>
</dbReference>
<dbReference type="EMBL" id="CP023525">
    <property type="protein sequence ID" value="ATF94160.1"/>
    <property type="molecule type" value="Genomic_DNA"/>
</dbReference>
<accession>A0A291E257</accession>
<dbReference type="PANTHER" id="PTHR30118">
    <property type="entry name" value="HTH-TYPE TRANSCRIPTIONAL REGULATOR LEUO-RELATED"/>
    <property type="match status" value="1"/>
</dbReference>
<dbReference type="AlphaFoldDB" id="A0A291E257"/>
<evidence type="ECO:0000313" key="7">
    <source>
        <dbReference type="EMBL" id="SQA97469.1"/>
    </source>
</evidence>
<evidence type="ECO:0000313" key="9">
    <source>
        <dbReference type="Proteomes" id="UP000251197"/>
    </source>
</evidence>
<organism evidence="6 8">
    <name type="scientific">Cedecea neteri</name>
    <dbReference type="NCBI Taxonomy" id="158822"/>
    <lineage>
        <taxon>Bacteria</taxon>
        <taxon>Pseudomonadati</taxon>
        <taxon>Pseudomonadota</taxon>
        <taxon>Gammaproteobacteria</taxon>
        <taxon>Enterobacterales</taxon>
        <taxon>Enterobacteriaceae</taxon>
        <taxon>Cedecea</taxon>
    </lineage>
</organism>
<dbReference type="RefSeq" id="WP_061273598.1">
    <property type="nucleotide sequence ID" value="NZ_CP023525.1"/>
</dbReference>
<evidence type="ECO:0000256" key="1">
    <source>
        <dbReference type="ARBA" id="ARBA00009437"/>
    </source>
</evidence>
<evidence type="ECO:0000259" key="5">
    <source>
        <dbReference type="PROSITE" id="PS50931"/>
    </source>
</evidence>
<dbReference type="InterPro" id="IPR005119">
    <property type="entry name" value="LysR_subst-bd"/>
</dbReference>
<dbReference type="InterPro" id="IPR036388">
    <property type="entry name" value="WH-like_DNA-bd_sf"/>
</dbReference>
<dbReference type="PRINTS" id="PR00039">
    <property type="entry name" value="HTHLYSR"/>
</dbReference>
<name>A0A291E257_9ENTR</name>
<dbReference type="Gene3D" id="3.40.190.10">
    <property type="entry name" value="Periplasmic binding protein-like II"/>
    <property type="match status" value="2"/>
</dbReference>
<reference evidence="7 9" key="2">
    <citation type="submission" date="2018-06" db="EMBL/GenBank/DDBJ databases">
        <authorList>
            <consortium name="Pathogen Informatics"/>
            <person name="Doyle S."/>
        </authorList>
    </citation>
    <scope>NUCLEOTIDE SEQUENCE [LARGE SCALE GENOMIC DNA]</scope>
    <source>
        <strain evidence="7 9">NCTC12120</strain>
    </source>
</reference>
<gene>
    <name evidence="7" type="primary">leuO_2</name>
    <name evidence="6" type="ORF">CO704_19705</name>
    <name evidence="7" type="ORF">NCTC12120_01298</name>
</gene>
<dbReference type="NCBIfam" id="NF007063">
    <property type="entry name" value="PRK09508.1"/>
    <property type="match status" value="1"/>
</dbReference>
<dbReference type="PANTHER" id="PTHR30118:SF6">
    <property type="entry name" value="HTH-TYPE TRANSCRIPTIONAL REGULATOR LEUO"/>
    <property type="match status" value="1"/>
</dbReference>
<keyword evidence="2" id="KW-0805">Transcription regulation</keyword>
<keyword evidence="4" id="KW-0804">Transcription</keyword>
<comment type="similarity">
    <text evidence="1">Belongs to the LysR transcriptional regulatory family.</text>
</comment>
<sequence length="314" mass="35734">MDCRRNKSREALDTIKPRLRNVDLNLLTVFDTVMRAQSITGAAKLLGMSQPAVSNAVSRLKTTFNDELFVRNGRTIQATTRAFQLYDVIRDALQMVQNELPEGNFDPLSSKRQFTLCIASPLDSKIMSRILDTTKYAAPNVQLIFKSSFNGDIERQLRYQEVDFLICYDEIMCPEFKKISLFEDEMVLVTGKEHPGFCSPLTARDFYHQKHAVTSPECYGSFSSLWYDTLNKQKAIAYQGMAMTCVLNVVSQTRLVAVAPRWLVDSVSTELNLKVFPLPFIQKARTCYLSWYSSAGQDKGHLWMQNQIATSLCQ</sequence>
<protein>
    <submittedName>
        <fullName evidence="6 7">Transcriptional regulator LeuO</fullName>
    </submittedName>
</protein>
<reference evidence="6 8" key="1">
    <citation type="submission" date="2017-09" db="EMBL/GenBank/DDBJ databases">
        <title>FDA dAtabase for Regulatory Grade micrObial Sequences (FDA-ARGOS): Supporting development and validation of Infectious Disease Dx tests.</title>
        <authorList>
            <person name="Minogue T."/>
            <person name="Wolcott M."/>
            <person name="Wasieloski L."/>
            <person name="Aguilar W."/>
            <person name="Moore D."/>
            <person name="Tallon L."/>
            <person name="Sadzewicz L."/>
            <person name="Ott S."/>
            <person name="Zhao X."/>
            <person name="Nagaraj S."/>
            <person name="Vavikolanu K."/>
            <person name="Aluvathingal J."/>
            <person name="Nadendla S."/>
            <person name="Sichtig H."/>
        </authorList>
    </citation>
    <scope>NUCLEOTIDE SEQUENCE [LARGE SCALE GENOMIC DNA]</scope>
    <source>
        <strain evidence="6 8">FDAARGOS_392</strain>
    </source>
</reference>